<reference evidence="1 2" key="1">
    <citation type="submission" date="2014-03" db="EMBL/GenBank/DDBJ databases">
        <title>The genomes of two eusocial bee gut symbionts.</title>
        <authorList>
            <person name="Kwong W.K."/>
            <person name="Engel P."/>
            <person name="Koch H."/>
            <person name="Moran N.A."/>
        </authorList>
    </citation>
    <scope>NUCLEOTIDE SEQUENCE [LARGE SCALE GENOMIC DNA]</scope>
    <source>
        <strain evidence="2">wkB29</strain>
    </source>
</reference>
<sequence>MRQKYIPWPAGYGFSQIGGIFLLVVDSEAECGTLLLP</sequence>
<accession>A0A836Z5R8</accession>
<dbReference type="Proteomes" id="UP000027170">
    <property type="component" value="Unassembled WGS sequence"/>
</dbReference>
<protein>
    <submittedName>
        <fullName evidence="1">Uncharacterized protein</fullName>
    </submittedName>
</protein>
<evidence type="ECO:0000313" key="1">
    <source>
        <dbReference type="EMBL" id="KDN14140.1"/>
    </source>
</evidence>
<name>A0A836Z5R8_9NEIS</name>
<evidence type="ECO:0000313" key="2">
    <source>
        <dbReference type="Proteomes" id="UP000027170"/>
    </source>
</evidence>
<dbReference type="EMBL" id="JFZV01000010">
    <property type="protein sequence ID" value="KDN14140.1"/>
    <property type="molecule type" value="Genomic_DNA"/>
</dbReference>
<organism evidence="1 2">
    <name type="scientific">Snodgrassella communis</name>
    <dbReference type="NCBI Taxonomy" id="2946699"/>
    <lineage>
        <taxon>Bacteria</taxon>
        <taxon>Pseudomonadati</taxon>
        <taxon>Pseudomonadota</taxon>
        <taxon>Betaproteobacteria</taxon>
        <taxon>Neisseriales</taxon>
        <taxon>Neisseriaceae</taxon>
        <taxon>Snodgrassella</taxon>
    </lineage>
</organism>
<gene>
    <name evidence="1" type="ORF">SALWKB29_1801</name>
</gene>
<comment type="caution">
    <text evidence="1">The sequence shown here is derived from an EMBL/GenBank/DDBJ whole genome shotgun (WGS) entry which is preliminary data.</text>
</comment>
<dbReference type="AlphaFoldDB" id="A0A836Z5R8"/>
<proteinExistence type="predicted"/>
<keyword evidence="2" id="KW-1185">Reference proteome</keyword>